<dbReference type="Gene3D" id="3.40.50.150">
    <property type="entry name" value="Vaccinia Virus protein VP39"/>
    <property type="match status" value="1"/>
</dbReference>
<dbReference type="SUPFAM" id="SSF53335">
    <property type="entry name" value="S-adenosyl-L-methionine-dependent methyltransferases"/>
    <property type="match status" value="1"/>
</dbReference>
<dbReference type="RefSeq" id="WP_141955146.1">
    <property type="nucleotide sequence ID" value="NZ_VFOZ01000001.1"/>
</dbReference>
<dbReference type="InterPro" id="IPR007213">
    <property type="entry name" value="Ppm1/Ppm2/Tcmp"/>
</dbReference>
<evidence type="ECO:0000256" key="6">
    <source>
        <dbReference type="RuleBase" id="RU362030"/>
    </source>
</evidence>
<dbReference type="InterPro" id="IPR011610">
    <property type="entry name" value="SAM_mthyl_Trfase_ML2640-like"/>
</dbReference>
<comment type="similarity">
    <text evidence="2 6">Belongs to the UPF0677 family.</text>
</comment>
<name>A0A543CGP6_9ACTN</name>
<sequence length="279" mass="29488">MQTGRPSITALGVAAARAAHQEIEDGRVFSDPLAARILGPDAGDPAFETSFDAANEMARLVVTARARYAEEALAAAVSRGVRQVVILGAGLDTFAYRSPYGPAGPRVFEVDFPATQEWKRERLAAAGIAEPPSLTFAPIDFERSSLAGGLAEAGFDADRPAFFVWAGVVPYLTPQAVLGTLAFIAALPRGSGVVFDYLDPPDTLAPPFRAAHEARAAWTAANGEPLLSHFAAEDLVAQLRDLGFRDIENLDYHDVCTRYESGMATPPPGAGAHVIAATI</sequence>
<dbReference type="PANTHER" id="PTHR43619:SF2">
    <property type="entry name" value="S-ADENOSYL-L-METHIONINE-DEPENDENT METHYLTRANSFERASES SUPERFAMILY PROTEIN"/>
    <property type="match status" value="1"/>
</dbReference>
<evidence type="ECO:0000256" key="1">
    <source>
        <dbReference type="ARBA" id="ARBA00003907"/>
    </source>
</evidence>
<evidence type="ECO:0000313" key="7">
    <source>
        <dbReference type="EMBL" id="TQL96271.1"/>
    </source>
</evidence>
<dbReference type="InterPro" id="IPR029063">
    <property type="entry name" value="SAM-dependent_MTases_sf"/>
</dbReference>
<dbReference type="OrthoDB" id="9806164at2"/>
<dbReference type="Pfam" id="PF04072">
    <property type="entry name" value="LCM"/>
    <property type="match status" value="1"/>
</dbReference>
<keyword evidence="3 6" id="KW-0489">Methyltransferase</keyword>
<protein>
    <recommendedName>
        <fullName evidence="6">S-adenosyl-L-methionine-dependent methyltransferase</fullName>
        <ecNumber evidence="6">2.1.1.-</ecNumber>
    </recommendedName>
</protein>
<keyword evidence="5 6" id="KW-0949">S-adenosyl-L-methionine</keyword>
<dbReference type="GO" id="GO:0008168">
    <property type="term" value="F:methyltransferase activity"/>
    <property type="evidence" value="ECO:0007669"/>
    <property type="project" value="UniProtKB-UniRule"/>
</dbReference>
<evidence type="ECO:0000256" key="3">
    <source>
        <dbReference type="ARBA" id="ARBA00022603"/>
    </source>
</evidence>
<dbReference type="PANTHER" id="PTHR43619">
    <property type="entry name" value="S-ADENOSYL-L-METHIONINE-DEPENDENT METHYLTRANSFERASE YKTD-RELATED"/>
    <property type="match status" value="1"/>
</dbReference>
<comment type="caution">
    <text evidence="7">The sequence shown here is derived from an EMBL/GenBank/DDBJ whole genome shotgun (WGS) entry which is preliminary data.</text>
</comment>
<dbReference type="AlphaFoldDB" id="A0A543CGP6"/>
<proteinExistence type="inferred from homology"/>
<organism evidence="7 8">
    <name type="scientific">Actinoallomurus bryophytorum</name>
    <dbReference type="NCBI Taxonomy" id="1490222"/>
    <lineage>
        <taxon>Bacteria</taxon>
        <taxon>Bacillati</taxon>
        <taxon>Actinomycetota</taxon>
        <taxon>Actinomycetes</taxon>
        <taxon>Streptosporangiales</taxon>
        <taxon>Thermomonosporaceae</taxon>
        <taxon>Actinoallomurus</taxon>
    </lineage>
</organism>
<gene>
    <name evidence="7" type="ORF">FB559_1797</name>
</gene>
<dbReference type="EC" id="2.1.1.-" evidence="6"/>
<evidence type="ECO:0000313" key="8">
    <source>
        <dbReference type="Proteomes" id="UP000316096"/>
    </source>
</evidence>
<comment type="function">
    <text evidence="1 6">Exhibits S-adenosyl-L-methionine-dependent methyltransferase activity.</text>
</comment>
<dbReference type="EMBL" id="VFOZ01000001">
    <property type="protein sequence ID" value="TQL96271.1"/>
    <property type="molecule type" value="Genomic_DNA"/>
</dbReference>
<evidence type="ECO:0000256" key="2">
    <source>
        <dbReference type="ARBA" id="ARBA00008138"/>
    </source>
</evidence>
<evidence type="ECO:0000256" key="4">
    <source>
        <dbReference type="ARBA" id="ARBA00022679"/>
    </source>
</evidence>
<evidence type="ECO:0000256" key="5">
    <source>
        <dbReference type="ARBA" id="ARBA00022691"/>
    </source>
</evidence>
<accession>A0A543CGP6</accession>
<keyword evidence="8" id="KW-1185">Reference proteome</keyword>
<dbReference type="Proteomes" id="UP000316096">
    <property type="component" value="Unassembled WGS sequence"/>
</dbReference>
<reference evidence="7 8" key="1">
    <citation type="submission" date="2019-06" db="EMBL/GenBank/DDBJ databases">
        <title>Sequencing the genomes of 1000 actinobacteria strains.</title>
        <authorList>
            <person name="Klenk H.-P."/>
        </authorList>
    </citation>
    <scope>NUCLEOTIDE SEQUENCE [LARGE SCALE GENOMIC DNA]</scope>
    <source>
        <strain evidence="7 8">DSM 102200</strain>
    </source>
</reference>
<dbReference type="NCBIfam" id="TIGR00027">
    <property type="entry name" value="mthyl_TIGR00027"/>
    <property type="match status" value="1"/>
</dbReference>
<dbReference type="GO" id="GO:0032259">
    <property type="term" value="P:methylation"/>
    <property type="evidence" value="ECO:0007669"/>
    <property type="project" value="UniProtKB-KW"/>
</dbReference>
<keyword evidence="4 7" id="KW-0808">Transferase</keyword>